<dbReference type="Proteomes" id="UP000510888">
    <property type="component" value="Plasmid PPGU16_p2"/>
</dbReference>
<keyword evidence="1" id="KW-0732">Signal</keyword>
<proteinExistence type="predicted"/>
<evidence type="ECO:0000256" key="1">
    <source>
        <dbReference type="SAM" id="SignalP"/>
    </source>
</evidence>
<evidence type="ECO:0008006" key="4">
    <source>
        <dbReference type="Google" id="ProtNLM"/>
    </source>
</evidence>
<name>A0A7I8C366_9BURK</name>
<dbReference type="EMBL" id="AP023177">
    <property type="protein sequence ID" value="BCF95273.1"/>
    <property type="molecule type" value="Genomic_DNA"/>
</dbReference>
<geneLocation type="plasmid" evidence="2 3">
    <name>PPGU16_p2</name>
</geneLocation>
<sequence>MQKRLGFALGALCGIIAVQPASAETLYQNSRDVDGPTGRMAGTLLFYDIPSAKPGCDGSVAVSVIAYRDGAHVHVGCWKKDSRGITLTYKDEGTNVHIPASEVRILEVTRK</sequence>
<evidence type="ECO:0000313" key="2">
    <source>
        <dbReference type="EMBL" id="BCF95273.1"/>
    </source>
</evidence>
<keyword evidence="3" id="KW-1185">Reference proteome</keyword>
<reference evidence="2 3" key="1">
    <citation type="journal article" date="2020" name="Genes (Basel)">
        <title>Genomic Comparison of Insect Gut Symbionts from Divergent Burkholderia Subclades.</title>
        <authorList>
            <person name="Takeshita K."/>
            <person name="Kikuchi Y."/>
        </authorList>
    </citation>
    <scope>NUCLEOTIDE SEQUENCE [LARGE SCALE GENOMIC DNA]</scope>
    <source>
        <strain evidence="2 3">PGU16</strain>
        <plasmid evidence="2 3">PPGU16_p2</plasmid>
    </source>
</reference>
<keyword evidence="2" id="KW-0614">Plasmid</keyword>
<dbReference type="KEGG" id="plad:PPGU16_83400"/>
<feature type="signal peptide" evidence="1">
    <location>
        <begin position="1"/>
        <end position="23"/>
    </location>
</feature>
<organism evidence="2 3">
    <name type="scientific">Paraburkholderia largidicola</name>
    <dbReference type="NCBI Taxonomy" id="3014751"/>
    <lineage>
        <taxon>Bacteria</taxon>
        <taxon>Pseudomonadati</taxon>
        <taxon>Pseudomonadota</taxon>
        <taxon>Betaproteobacteria</taxon>
        <taxon>Burkholderiales</taxon>
        <taxon>Burkholderiaceae</taxon>
        <taxon>Paraburkholderia</taxon>
    </lineage>
</organism>
<protein>
    <recommendedName>
        <fullName evidence="4">Lipoprotein</fullName>
    </recommendedName>
</protein>
<dbReference type="AlphaFoldDB" id="A0A7I8C366"/>
<feature type="chain" id="PRO_5029497904" description="Lipoprotein" evidence="1">
    <location>
        <begin position="24"/>
        <end position="111"/>
    </location>
</feature>
<evidence type="ECO:0000313" key="3">
    <source>
        <dbReference type="Proteomes" id="UP000510888"/>
    </source>
</evidence>
<accession>A0A7I8C366</accession>
<gene>
    <name evidence="2" type="ORF">PPGU16_83400</name>
</gene>